<evidence type="ECO:0000313" key="2">
    <source>
        <dbReference type="EMBL" id="TCN20532.1"/>
    </source>
</evidence>
<keyword evidence="3" id="KW-1185">Reference proteome</keyword>
<name>A0A4R2B4B5_9BACI</name>
<dbReference type="EMBL" id="SLVV01000014">
    <property type="protein sequence ID" value="TCN20532.1"/>
    <property type="molecule type" value="Genomic_DNA"/>
</dbReference>
<evidence type="ECO:0000313" key="3">
    <source>
        <dbReference type="Proteomes" id="UP000295689"/>
    </source>
</evidence>
<proteinExistence type="predicted"/>
<accession>A0A4R2B4B5</accession>
<keyword evidence="1" id="KW-0472">Membrane</keyword>
<protein>
    <submittedName>
        <fullName evidence="2">Uncharacterized protein</fullName>
    </submittedName>
</protein>
<organism evidence="2 3">
    <name type="scientific">Mesobacillus foraminis</name>
    <dbReference type="NCBI Taxonomy" id="279826"/>
    <lineage>
        <taxon>Bacteria</taxon>
        <taxon>Bacillati</taxon>
        <taxon>Bacillota</taxon>
        <taxon>Bacilli</taxon>
        <taxon>Bacillales</taxon>
        <taxon>Bacillaceae</taxon>
        <taxon>Mesobacillus</taxon>
    </lineage>
</organism>
<dbReference type="RefSeq" id="WP_132011130.1">
    <property type="nucleotide sequence ID" value="NZ_JABUHM010000012.1"/>
</dbReference>
<dbReference type="AlphaFoldDB" id="A0A4R2B4B5"/>
<dbReference type="Proteomes" id="UP000295689">
    <property type="component" value="Unassembled WGS sequence"/>
</dbReference>
<keyword evidence="1" id="KW-1133">Transmembrane helix</keyword>
<reference evidence="2 3" key="1">
    <citation type="journal article" date="2015" name="Stand. Genomic Sci.">
        <title>Genomic Encyclopedia of Bacterial and Archaeal Type Strains, Phase III: the genomes of soil and plant-associated and newly described type strains.</title>
        <authorList>
            <person name="Whitman W.B."/>
            <person name="Woyke T."/>
            <person name="Klenk H.P."/>
            <person name="Zhou Y."/>
            <person name="Lilburn T.G."/>
            <person name="Beck B.J."/>
            <person name="De Vos P."/>
            <person name="Vandamme P."/>
            <person name="Eisen J.A."/>
            <person name="Garrity G."/>
            <person name="Hugenholtz P."/>
            <person name="Kyrpides N.C."/>
        </authorList>
    </citation>
    <scope>NUCLEOTIDE SEQUENCE [LARGE SCALE GENOMIC DNA]</scope>
    <source>
        <strain evidence="2 3">CV53</strain>
    </source>
</reference>
<sequence length="152" mass="17972">MWELVYVCFAIFNAAALVIPKKLSNIEIYATTFFAFTYGVTIDMILDLHYGLYGYFEEGFQWLGLLGIVLYFPSISILFLNLYPLENKTSKKIIYIIAWTLFSITFEWFCLHTHFFYYNGWKIWYSALAYPVIFSILLLNLKLVRKLVHLNV</sequence>
<comment type="caution">
    <text evidence="2">The sequence shown here is derived from an EMBL/GenBank/DDBJ whole genome shotgun (WGS) entry which is preliminary data.</text>
</comment>
<gene>
    <name evidence="2" type="ORF">EV146_114152</name>
</gene>
<feature type="transmembrane region" description="Helical" evidence="1">
    <location>
        <begin position="123"/>
        <end position="141"/>
    </location>
</feature>
<keyword evidence="1" id="KW-0812">Transmembrane</keyword>
<feature type="transmembrane region" description="Helical" evidence="1">
    <location>
        <begin position="93"/>
        <end position="117"/>
    </location>
</feature>
<dbReference type="NCBIfam" id="NF041644">
    <property type="entry name" value="CBO0543_fam"/>
    <property type="match status" value="1"/>
</dbReference>
<dbReference type="InterPro" id="IPR048147">
    <property type="entry name" value="CBO0543-like"/>
</dbReference>
<feature type="transmembrane region" description="Helical" evidence="1">
    <location>
        <begin position="60"/>
        <end position="81"/>
    </location>
</feature>
<evidence type="ECO:0000256" key="1">
    <source>
        <dbReference type="SAM" id="Phobius"/>
    </source>
</evidence>